<dbReference type="PANTHER" id="PTHR47506:SF3">
    <property type="entry name" value="HTH-TYPE TRANSCRIPTIONAL REGULATOR LMRA"/>
    <property type="match status" value="1"/>
</dbReference>
<dbReference type="InterPro" id="IPR009057">
    <property type="entry name" value="Homeodomain-like_sf"/>
</dbReference>
<feature type="DNA-binding region" description="H-T-H motif" evidence="4">
    <location>
        <begin position="28"/>
        <end position="47"/>
    </location>
</feature>
<dbReference type="GO" id="GO:0003677">
    <property type="term" value="F:DNA binding"/>
    <property type="evidence" value="ECO:0007669"/>
    <property type="project" value="UniProtKB-UniRule"/>
</dbReference>
<dbReference type="Pfam" id="PF21993">
    <property type="entry name" value="TetR_C_13_2"/>
    <property type="match status" value="1"/>
</dbReference>
<keyword evidence="7" id="KW-1185">Reference proteome</keyword>
<evidence type="ECO:0000256" key="4">
    <source>
        <dbReference type="PROSITE-ProRule" id="PRU00335"/>
    </source>
</evidence>
<evidence type="ECO:0000256" key="2">
    <source>
        <dbReference type="ARBA" id="ARBA00023125"/>
    </source>
</evidence>
<protein>
    <submittedName>
        <fullName evidence="6">Putative transcriptional regulator, TetR family protein</fullName>
    </submittedName>
</protein>
<accession>A0A7I9V558</accession>
<sequence>MVTTTSVRDRLLSSATLLLRSRGADGFGVAELLASSGVARRSMYQHFPDGKAEVLRVATAEAGKGVGALLKAMLDEMPALDALDVWVQQWIDLYVETDYAIGCPLAAASLSAPEYPAAAAEAAVAFRRFESLIADALVRDGLDAAEATTAAAVLVFGLEGAIVTARARRDIAPFRALADHARSVWGPRLA</sequence>
<proteinExistence type="predicted"/>
<evidence type="ECO:0000256" key="3">
    <source>
        <dbReference type="ARBA" id="ARBA00023163"/>
    </source>
</evidence>
<name>A0A7I9V558_9ACTN</name>
<keyword evidence="2 4" id="KW-0238">DNA-binding</keyword>
<dbReference type="SUPFAM" id="SSF46689">
    <property type="entry name" value="Homeodomain-like"/>
    <property type="match status" value="1"/>
</dbReference>
<organism evidence="6 7">
    <name type="scientific">Gordonia spumicola</name>
    <dbReference type="NCBI Taxonomy" id="589161"/>
    <lineage>
        <taxon>Bacteria</taxon>
        <taxon>Bacillati</taxon>
        <taxon>Actinomycetota</taxon>
        <taxon>Actinomycetes</taxon>
        <taxon>Mycobacteriales</taxon>
        <taxon>Gordoniaceae</taxon>
        <taxon>Gordonia</taxon>
    </lineage>
</organism>
<feature type="domain" description="HTH tetR-type" evidence="5">
    <location>
        <begin position="5"/>
        <end position="65"/>
    </location>
</feature>
<keyword evidence="3" id="KW-0804">Transcription</keyword>
<evidence type="ECO:0000259" key="5">
    <source>
        <dbReference type="PROSITE" id="PS50977"/>
    </source>
</evidence>
<dbReference type="PROSITE" id="PS50977">
    <property type="entry name" value="HTH_TETR_2"/>
    <property type="match status" value="1"/>
</dbReference>
<comment type="caution">
    <text evidence="6">The sequence shown here is derived from an EMBL/GenBank/DDBJ whole genome shotgun (WGS) entry which is preliminary data.</text>
</comment>
<dbReference type="PANTHER" id="PTHR47506">
    <property type="entry name" value="TRANSCRIPTIONAL REGULATORY PROTEIN"/>
    <property type="match status" value="1"/>
</dbReference>
<dbReference type="AlphaFoldDB" id="A0A7I9V558"/>
<evidence type="ECO:0000313" key="7">
    <source>
        <dbReference type="Proteomes" id="UP000444960"/>
    </source>
</evidence>
<dbReference type="InterPro" id="IPR001647">
    <property type="entry name" value="HTH_TetR"/>
</dbReference>
<dbReference type="EMBL" id="BJOV01000002">
    <property type="protein sequence ID" value="GEE00549.1"/>
    <property type="molecule type" value="Genomic_DNA"/>
</dbReference>
<dbReference type="Gene3D" id="1.10.357.10">
    <property type="entry name" value="Tetracycline Repressor, domain 2"/>
    <property type="match status" value="1"/>
</dbReference>
<dbReference type="Proteomes" id="UP000444960">
    <property type="component" value="Unassembled WGS sequence"/>
</dbReference>
<gene>
    <name evidence="6" type="ORF">nbrc107696_09950</name>
</gene>
<dbReference type="SUPFAM" id="SSF48498">
    <property type="entry name" value="Tetracyclin repressor-like, C-terminal domain"/>
    <property type="match status" value="1"/>
</dbReference>
<evidence type="ECO:0000256" key="1">
    <source>
        <dbReference type="ARBA" id="ARBA00023015"/>
    </source>
</evidence>
<dbReference type="InterPro" id="IPR054156">
    <property type="entry name" value="YxaF_TetR_C"/>
</dbReference>
<keyword evidence="1" id="KW-0805">Transcription regulation</keyword>
<dbReference type="InterPro" id="IPR036271">
    <property type="entry name" value="Tet_transcr_reg_TetR-rel_C_sf"/>
</dbReference>
<reference evidence="7" key="1">
    <citation type="submission" date="2019-06" db="EMBL/GenBank/DDBJ databases">
        <title>Gordonia isolated from sludge of a wastewater treatment plant.</title>
        <authorList>
            <person name="Tamura T."/>
            <person name="Aoyama K."/>
            <person name="Kang Y."/>
            <person name="Saito S."/>
            <person name="Akiyama N."/>
            <person name="Yazawa K."/>
            <person name="Gonoi T."/>
            <person name="Mikami Y."/>
        </authorList>
    </citation>
    <scope>NUCLEOTIDE SEQUENCE [LARGE SCALE GENOMIC DNA]</scope>
    <source>
        <strain evidence="7">NBRC 107696</strain>
    </source>
</reference>
<evidence type="ECO:0000313" key="6">
    <source>
        <dbReference type="EMBL" id="GEE00549.1"/>
    </source>
</evidence>
<dbReference type="Pfam" id="PF00440">
    <property type="entry name" value="TetR_N"/>
    <property type="match status" value="1"/>
</dbReference>